<evidence type="ECO:0000259" key="2">
    <source>
        <dbReference type="Pfam" id="PF13559"/>
    </source>
</evidence>
<feature type="domain" description="Protein-glutamine gamma-glutamyltransferase-like C-terminal" evidence="2">
    <location>
        <begin position="136"/>
        <end position="204"/>
    </location>
</feature>
<dbReference type="RefSeq" id="WP_184918976.1">
    <property type="nucleotide sequence ID" value="NZ_JACHJR010000001.1"/>
</dbReference>
<dbReference type="Pfam" id="PF13559">
    <property type="entry name" value="DUF4129"/>
    <property type="match status" value="1"/>
</dbReference>
<organism evidence="3 4">
    <name type="scientific">Kitasatospora gansuensis</name>
    <dbReference type="NCBI Taxonomy" id="258050"/>
    <lineage>
        <taxon>Bacteria</taxon>
        <taxon>Bacillati</taxon>
        <taxon>Actinomycetota</taxon>
        <taxon>Actinomycetes</taxon>
        <taxon>Kitasatosporales</taxon>
        <taxon>Streptomycetaceae</taxon>
        <taxon>Kitasatospora</taxon>
    </lineage>
</organism>
<reference evidence="3 4" key="1">
    <citation type="submission" date="2020-08" db="EMBL/GenBank/DDBJ databases">
        <title>Sequencing the genomes of 1000 actinobacteria strains.</title>
        <authorList>
            <person name="Klenk H.-P."/>
        </authorList>
    </citation>
    <scope>NUCLEOTIDE SEQUENCE [LARGE SCALE GENOMIC DNA]</scope>
    <source>
        <strain evidence="3 4">DSM 44786</strain>
    </source>
</reference>
<sequence>MPNWGEWVPLDGAPVTDGRDPARDAARAELLNPAYHRHDPSLLQRIKDWIFEQIDRAFGTIGLHGGGMTATVLFLLVAALLAAALWWRFGLPRRTVRTAATLFDSAGPATAADHRAAAAAHAAAGAWDDAVREQLRALIRGLEERTLLDVRPGRTADEAAAEAGRVLPEHADALRRAARTFDDVVYGEHAADQAAYHSLLDLDRAVGTARPTLTGAAG</sequence>
<feature type="transmembrane region" description="Helical" evidence="1">
    <location>
        <begin position="68"/>
        <end position="87"/>
    </location>
</feature>
<accession>A0A7W7WIN1</accession>
<keyword evidence="1" id="KW-1133">Transmembrane helix</keyword>
<keyword evidence="4" id="KW-1185">Reference proteome</keyword>
<evidence type="ECO:0000256" key="1">
    <source>
        <dbReference type="SAM" id="Phobius"/>
    </source>
</evidence>
<comment type="caution">
    <text evidence="3">The sequence shown here is derived from an EMBL/GenBank/DDBJ whole genome shotgun (WGS) entry which is preliminary data.</text>
</comment>
<dbReference type="InterPro" id="IPR025403">
    <property type="entry name" value="TgpA-like_C"/>
</dbReference>
<protein>
    <recommendedName>
        <fullName evidence="2">Protein-glutamine gamma-glutamyltransferase-like C-terminal domain-containing protein</fullName>
    </recommendedName>
</protein>
<dbReference type="Proteomes" id="UP000573327">
    <property type="component" value="Unassembled WGS sequence"/>
</dbReference>
<dbReference type="EMBL" id="JACHJR010000001">
    <property type="protein sequence ID" value="MBB4948972.1"/>
    <property type="molecule type" value="Genomic_DNA"/>
</dbReference>
<evidence type="ECO:0000313" key="3">
    <source>
        <dbReference type="EMBL" id="MBB4948972.1"/>
    </source>
</evidence>
<proteinExistence type="predicted"/>
<name>A0A7W7WIN1_9ACTN</name>
<evidence type="ECO:0000313" key="4">
    <source>
        <dbReference type="Proteomes" id="UP000573327"/>
    </source>
</evidence>
<gene>
    <name evidence="3" type="ORF">F4556_004507</name>
</gene>
<keyword evidence="1" id="KW-0472">Membrane</keyword>
<dbReference type="AlphaFoldDB" id="A0A7W7WIN1"/>
<keyword evidence="1" id="KW-0812">Transmembrane</keyword>